<sequence>MKNNQGRYSGVITWTQWILISISILFVIVLLLVPLLFIFFSAVSAGFSVIKINLIHKDMMHAIFLTVFLALFVVPINVFFGVLISWLVTRFNFYGTRLLYTLINVPIAVSPVIAGLLYLLCYTDNNVVVHWLDIHNIQIMFSWLGMVLVTIFVTCPFVVHELVPIMIHQGKQEDEAAVLLGASGWQMFRYVTFPNIRWALLYGAILTNARAIGEFGAISIVSGLIRGETYTLSLYVELLYQDYNTVGAFIAASLLACISIIILLIKHYLKNRLVY</sequence>
<keyword evidence="6 10" id="KW-1133">Transmembrane helix</keyword>
<comment type="function">
    <text evidence="9">Part of the ABC transporter complex CysAWTP (TC 3.A.1.6.1) involved in sulfate/thiosulfate import. Probably responsible for the translocation of the substrate across the membrane.</text>
</comment>
<evidence type="ECO:0000256" key="5">
    <source>
        <dbReference type="ARBA" id="ARBA00022692"/>
    </source>
</evidence>
<feature type="transmembrane region" description="Helical" evidence="10">
    <location>
        <begin position="245"/>
        <end position="265"/>
    </location>
</feature>
<feature type="transmembrane region" description="Helical" evidence="10">
    <location>
        <begin position="12"/>
        <end position="42"/>
    </location>
</feature>
<protein>
    <submittedName>
        <fullName evidence="12">Sulfate ABC transporter permease subunit</fullName>
    </submittedName>
</protein>
<evidence type="ECO:0000256" key="10">
    <source>
        <dbReference type="SAM" id="Phobius"/>
    </source>
</evidence>
<dbReference type="EMBL" id="CP097762">
    <property type="protein sequence ID" value="URJ24996.1"/>
    <property type="molecule type" value="Genomic_DNA"/>
</dbReference>
<evidence type="ECO:0000256" key="2">
    <source>
        <dbReference type="ARBA" id="ARBA00011779"/>
    </source>
</evidence>
<feature type="transmembrane region" description="Helical" evidence="10">
    <location>
        <begin position="199"/>
        <end position="225"/>
    </location>
</feature>
<dbReference type="PROSITE" id="PS50928">
    <property type="entry name" value="ABC_TM1"/>
    <property type="match status" value="1"/>
</dbReference>
<dbReference type="PANTHER" id="PTHR30406">
    <property type="entry name" value="SULFATE TRANSPORT SYSTEM PERMEASE PROTEIN"/>
    <property type="match status" value="1"/>
</dbReference>
<dbReference type="Proteomes" id="UP001056834">
    <property type="component" value="Chromosome"/>
</dbReference>
<dbReference type="RefSeq" id="WP_250223127.1">
    <property type="nucleotide sequence ID" value="NZ_CP097762.1"/>
</dbReference>
<evidence type="ECO:0000313" key="13">
    <source>
        <dbReference type="Proteomes" id="UP001056834"/>
    </source>
</evidence>
<dbReference type="Gene3D" id="1.10.3720.10">
    <property type="entry name" value="MetI-like"/>
    <property type="match status" value="1"/>
</dbReference>
<feature type="transmembrane region" description="Helical" evidence="10">
    <location>
        <begin position="140"/>
        <end position="159"/>
    </location>
</feature>
<dbReference type="NCBIfam" id="TIGR00969">
    <property type="entry name" value="3a0106s02"/>
    <property type="match status" value="1"/>
</dbReference>
<keyword evidence="13" id="KW-1185">Reference proteome</keyword>
<comment type="subunit">
    <text evidence="2">The complex is composed of two ATP-binding proteins (CysA), two transmembrane proteins (CysT and CysW) and a solute-binding protein (CysP).</text>
</comment>
<name>A0ABY4SSN0_9ENTR</name>
<organism evidence="12 13">
    <name type="scientific">Candidatus Blochmannia ocreatus</name>
    <name type="common">nom. nud.</name>
    <dbReference type="NCBI Taxonomy" id="251538"/>
    <lineage>
        <taxon>Bacteria</taxon>
        <taxon>Pseudomonadati</taxon>
        <taxon>Pseudomonadota</taxon>
        <taxon>Gammaproteobacteria</taxon>
        <taxon>Enterobacterales</taxon>
        <taxon>Enterobacteriaceae</taxon>
        <taxon>ant endosymbionts</taxon>
        <taxon>Candidatus Blochmanniella</taxon>
    </lineage>
</organism>
<dbReference type="InterPro" id="IPR005667">
    <property type="entry name" value="Sulph_transpt2"/>
</dbReference>
<keyword evidence="5 10" id="KW-0812">Transmembrane</keyword>
<feature type="transmembrane region" description="Helical" evidence="10">
    <location>
        <begin position="98"/>
        <end position="120"/>
    </location>
</feature>
<evidence type="ECO:0000256" key="8">
    <source>
        <dbReference type="ARBA" id="ARBA00023136"/>
    </source>
</evidence>
<keyword evidence="4" id="KW-1003">Cell membrane</keyword>
<evidence type="ECO:0000256" key="6">
    <source>
        <dbReference type="ARBA" id="ARBA00022989"/>
    </source>
</evidence>
<dbReference type="InterPro" id="IPR000515">
    <property type="entry name" value="MetI-like"/>
</dbReference>
<feature type="domain" description="ABC transmembrane type-1" evidence="11">
    <location>
        <begin position="63"/>
        <end position="267"/>
    </location>
</feature>
<evidence type="ECO:0000256" key="9">
    <source>
        <dbReference type="ARBA" id="ARBA00025323"/>
    </source>
</evidence>
<evidence type="ECO:0000256" key="1">
    <source>
        <dbReference type="ARBA" id="ARBA00004429"/>
    </source>
</evidence>
<evidence type="ECO:0000259" key="11">
    <source>
        <dbReference type="PROSITE" id="PS50928"/>
    </source>
</evidence>
<keyword evidence="8 10" id="KW-0472">Membrane</keyword>
<reference evidence="12" key="1">
    <citation type="submission" date="2022-05" db="EMBL/GenBank/DDBJ databases">
        <title>Impact of host demography and evolutionary history on endosymbiont molecular evolution: a test in carpenter ants (Genus Camponotus) and their Blochmannia endosymbionts.</title>
        <authorList>
            <person name="Manthey J.D."/>
            <person name="Giron J.C."/>
            <person name="Hruska J.P."/>
        </authorList>
    </citation>
    <scope>NUCLEOTIDE SEQUENCE</scope>
    <source>
        <strain evidence="12">C-006</strain>
    </source>
</reference>
<gene>
    <name evidence="12" type="ORF">M9405_02495</name>
</gene>
<evidence type="ECO:0000256" key="7">
    <source>
        <dbReference type="ARBA" id="ARBA00023032"/>
    </source>
</evidence>
<evidence type="ECO:0000256" key="3">
    <source>
        <dbReference type="ARBA" id="ARBA00022448"/>
    </source>
</evidence>
<accession>A0ABY4SSN0</accession>
<dbReference type="Pfam" id="PF00528">
    <property type="entry name" value="BPD_transp_1"/>
    <property type="match status" value="1"/>
</dbReference>
<dbReference type="SUPFAM" id="SSF161098">
    <property type="entry name" value="MetI-like"/>
    <property type="match status" value="1"/>
</dbReference>
<proteinExistence type="predicted"/>
<dbReference type="InterPro" id="IPR035906">
    <property type="entry name" value="MetI-like_sf"/>
</dbReference>
<keyword evidence="4" id="KW-0997">Cell inner membrane</keyword>
<dbReference type="CDD" id="cd06261">
    <property type="entry name" value="TM_PBP2"/>
    <property type="match status" value="1"/>
</dbReference>
<keyword evidence="3" id="KW-0813">Transport</keyword>
<evidence type="ECO:0000256" key="4">
    <source>
        <dbReference type="ARBA" id="ARBA00022519"/>
    </source>
</evidence>
<keyword evidence="7" id="KW-0764">Sulfate transport</keyword>
<comment type="subcellular location">
    <subcellularLocation>
        <location evidence="1">Cell inner membrane</location>
        <topology evidence="1">Multi-pass membrane protein</topology>
    </subcellularLocation>
</comment>
<dbReference type="PANTHER" id="PTHR30406:SF9">
    <property type="entry name" value="SULFATE TRANSPORT SYSTEM PERMEASE PROTEIN CYSW"/>
    <property type="match status" value="1"/>
</dbReference>
<feature type="transmembrane region" description="Helical" evidence="10">
    <location>
        <begin position="62"/>
        <end position="86"/>
    </location>
</feature>
<evidence type="ECO:0000313" key="12">
    <source>
        <dbReference type="EMBL" id="URJ24996.1"/>
    </source>
</evidence>